<sequence>MSNQEDILLNSDELPKEFKHERSRIMYIEDKSGGLEGDARIGRVYFSKTGKTIYYKGRRFQSLKGMGFKANYFDLDNGDQFWISGPKKDQNDRLYGGQLNIEIDDDIQEEYYKLINKD</sequence>
<dbReference type="RefSeq" id="WP_346819814.1">
    <property type="nucleotide sequence ID" value="NZ_JBDKWZ010000002.1"/>
</dbReference>
<gene>
    <name evidence="1" type="ORF">AAG747_03860</name>
</gene>
<evidence type="ECO:0000313" key="1">
    <source>
        <dbReference type="EMBL" id="MEN7547026.1"/>
    </source>
</evidence>
<organism evidence="1 2">
    <name type="scientific">Rapidithrix thailandica</name>
    <dbReference type="NCBI Taxonomy" id="413964"/>
    <lineage>
        <taxon>Bacteria</taxon>
        <taxon>Pseudomonadati</taxon>
        <taxon>Bacteroidota</taxon>
        <taxon>Cytophagia</taxon>
        <taxon>Cytophagales</taxon>
        <taxon>Flammeovirgaceae</taxon>
        <taxon>Rapidithrix</taxon>
    </lineage>
</organism>
<dbReference type="AlphaFoldDB" id="A0AAW9S8F9"/>
<keyword evidence="2" id="KW-1185">Reference proteome</keyword>
<protein>
    <recommendedName>
        <fullName evidence="3">1-deoxy-D-xylulose-5-phosphate synthase</fullName>
    </recommendedName>
</protein>
<reference evidence="1 2" key="1">
    <citation type="submission" date="2024-04" db="EMBL/GenBank/DDBJ databases">
        <title>Novel genus in family Flammeovirgaceae.</title>
        <authorList>
            <person name="Nguyen T.H."/>
            <person name="Vuong T.Q."/>
            <person name="Le H."/>
            <person name="Kim S.-G."/>
        </authorList>
    </citation>
    <scope>NUCLEOTIDE SEQUENCE [LARGE SCALE GENOMIC DNA]</scope>
    <source>
        <strain evidence="1 2">JCM 23209</strain>
    </source>
</reference>
<comment type="caution">
    <text evidence="1">The sequence shown here is derived from an EMBL/GenBank/DDBJ whole genome shotgun (WGS) entry which is preliminary data.</text>
</comment>
<name>A0AAW9S8F9_9BACT</name>
<accession>A0AAW9S8F9</accession>
<dbReference type="EMBL" id="JBDKWZ010000002">
    <property type="protein sequence ID" value="MEN7547026.1"/>
    <property type="molecule type" value="Genomic_DNA"/>
</dbReference>
<evidence type="ECO:0008006" key="3">
    <source>
        <dbReference type="Google" id="ProtNLM"/>
    </source>
</evidence>
<proteinExistence type="predicted"/>
<dbReference type="Proteomes" id="UP001403385">
    <property type="component" value="Unassembled WGS sequence"/>
</dbReference>
<evidence type="ECO:0000313" key="2">
    <source>
        <dbReference type="Proteomes" id="UP001403385"/>
    </source>
</evidence>